<organism evidence="2 3">
    <name type="scientific">Nitrospira japonica</name>
    <dbReference type="NCBI Taxonomy" id="1325564"/>
    <lineage>
        <taxon>Bacteria</taxon>
        <taxon>Pseudomonadati</taxon>
        <taxon>Nitrospirota</taxon>
        <taxon>Nitrospiria</taxon>
        <taxon>Nitrospirales</taxon>
        <taxon>Nitrospiraceae</taxon>
        <taxon>Nitrospira</taxon>
    </lineage>
</organism>
<keyword evidence="1" id="KW-0812">Transmembrane</keyword>
<feature type="transmembrane region" description="Helical" evidence="1">
    <location>
        <begin position="94"/>
        <end position="117"/>
    </location>
</feature>
<dbReference type="RefSeq" id="WP_080888028.1">
    <property type="nucleotide sequence ID" value="NZ_LT828648.1"/>
</dbReference>
<feature type="transmembrane region" description="Helical" evidence="1">
    <location>
        <begin position="129"/>
        <end position="149"/>
    </location>
</feature>
<sequence>MKAFFNRLSDLMPADASLTVLLGFLIADLFVLQPIEALSGWAKLLIDIVTVTGIVLSILAVLGLQRATGIFVVLAGAALLLRGLRLVVPGDGIGYVQSVLSLVAIAILAWLVLKLVLRSGRVTIRRIQGAVVVYLLLGMMWTQAYRMIALYDPSAFVLTDEVSHIDPEINSKLGMFSFSVLTASSFIDMTPVNPVARSLAMLEALIGQLYLVILIARLVSLEVESNRMGDR</sequence>
<feature type="transmembrane region" description="Helical" evidence="1">
    <location>
        <begin position="44"/>
        <end position="62"/>
    </location>
</feature>
<dbReference type="AlphaFoldDB" id="A0A1W1I9X7"/>
<accession>A0A1W1I9X7</accession>
<dbReference type="EMBL" id="LT828648">
    <property type="protein sequence ID" value="SLM49857.1"/>
    <property type="molecule type" value="Genomic_DNA"/>
</dbReference>
<dbReference type="KEGG" id="nja:NSJP_3690"/>
<feature type="transmembrane region" description="Helical" evidence="1">
    <location>
        <begin position="12"/>
        <end position="32"/>
    </location>
</feature>
<evidence type="ECO:0000313" key="2">
    <source>
        <dbReference type="EMBL" id="SLM49857.1"/>
    </source>
</evidence>
<keyword evidence="3" id="KW-1185">Reference proteome</keyword>
<feature type="transmembrane region" description="Helical" evidence="1">
    <location>
        <begin position="199"/>
        <end position="219"/>
    </location>
</feature>
<dbReference type="SUPFAM" id="SSF81324">
    <property type="entry name" value="Voltage-gated potassium channels"/>
    <property type="match status" value="1"/>
</dbReference>
<dbReference type="Proteomes" id="UP000192042">
    <property type="component" value="Chromosome I"/>
</dbReference>
<dbReference type="OrthoDB" id="9799090at2"/>
<keyword evidence="1" id="KW-1133">Transmembrane helix</keyword>
<feature type="transmembrane region" description="Helical" evidence="1">
    <location>
        <begin position="69"/>
        <end position="88"/>
    </location>
</feature>
<keyword evidence="1" id="KW-0472">Membrane</keyword>
<dbReference type="Gene3D" id="1.10.287.70">
    <property type="match status" value="1"/>
</dbReference>
<evidence type="ECO:0000256" key="1">
    <source>
        <dbReference type="SAM" id="Phobius"/>
    </source>
</evidence>
<reference evidence="2 3" key="1">
    <citation type="submission" date="2017-03" db="EMBL/GenBank/DDBJ databases">
        <authorList>
            <person name="Afonso C.L."/>
            <person name="Miller P.J."/>
            <person name="Scott M.A."/>
            <person name="Spackman E."/>
            <person name="Goraichik I."/>
            <person name="Dimitrov K.M."/>
            <person name="Suarez D.L."/>
            <person name="Swayne D.E."/>
        </authorList>
    </citation>
    <scope>NUCLEOTIDE SEQUENCE [LARGE SCALE GENOMIC DNA]</scope>
    <source>
        <strain evidence="2">Genome sequencing of Nitrospira japonica strain NJ11</strain>
    </source>
</reference>
<evidence type="ECO:0000313" key="3">
    <source>
        <dbReference type="Proteomes" id="UP000192042"/>
    </source>
</evidence>
<protein>
    <submittedName>
        <fullName evidence="2">Putative Ion transport 2 domain protein</fullName>
    </submittedName>
</protein>
<proteinExistence type="predicted"/>
<name>A0A1W1I9X7_9BACT</name>
<gene>
    <name evidence="2" type="ORF">NSJP_3690</name>
</gene>
<dbReference type="STRING" id="1325564.NSJP_3690"/>